<accession>A0A0L0QQ73</accession>
<organism evidence="1 2">
    <name type="scientific">Virgibacillus pantothenticus</name>
    <dbReference type="NCBI Taxonomy" id="1473"/>
    <lineage>
        <taxon>Bacteria</taxon>
        <taxon>Bacillati</taxon>
        <taxon>Bacillota</taxon>
        <taxon>Bacilli</taxon>
        <taxon>Bacillales</taxon>
        <taxon>Bacillaceae</taxon>
        <taxon>Virgibacillus</taxon>
    </lineage>
</organism>
<dbReference type="PATRIC" id="fig|1473.5.peg.2866"/>
<dbReference type="Gene3D" id="3.10.450.130">
    <property type="entry name" value="folded 79 residue fragment of lin0334 like domains"/>
    <property type="match status" value="1"/>
</dbReference>
<sequence length="93" mass="10352">MKSNNETYDQATKERAQEAVVQYIKNNYEGIKSVEIVDIYQSPMGGLTVDGIINEGEADFSAGVESNYKVGSVGLSEGFPERKEECKEKECDY</sequence>
<comment type="caution">
    <text evidence="1">The sequence shown here is derived from an EMBL/GenBank/DDBJ whole genome shotgun (WGS) entry which is preliminary data.</text>
</comment>
<dbReference type="Pfam" id="PF07252">
    <property type="entry name" value="DUF1433"/>
    <property type="match status" value="1"/>
</dbReference>
<dbReference type="GeneID" id="66870061"/>
<evidence type="ECO:0000313" key="2">
    <source>
        <dbReference type="Proteomes" id="UP000036780"/>
    </source>
</evidence>
<dbReference type="Proteomes" id="UP000036780">
    <property type="component" value="Unassembled WGS sequence"/>
</dbReference>
<evidence type="ECO:0000313" key="1">
    <source>
        <dbReference type="EMBL" id="KNE20714.1"/>
    </source>
</evidence>
<reference evidence="2" key="1">
    <citation type="submission" date="2015-07" db="EMBL/GenBank/DDBJ databases">
        <title>Fjat-10053 dsm26.</title>
        <authorList>
            <person name="Liu B."/>
            <person name="Wang J."/>
            <person name="Zhu Y."/>
            <person name="Liu G."/>
            <person name="Chen Q."/>
            <person name="Chen Z."/>
            <person name="Lan J."/>
            <person name="Che J."/>
            <person name="Ge C."/>
            <person name="Shi H."/>
            <person name="Pan Z."/>
            <person name="Liu X."/>
        </authorList>
    </citation>
    <scope>NUCLEOTIDE SEQUENCE [LARGE SCALE GENOMIC DNA]</scope>
    <source>
        <strain evidence="2">DSM 26</strain>
    </source>
</reference>
<dbReference type="AlphaFoldDB" id="A0A0L0QQ73"/>
<name>A0A0L0QQ73_VIRPA</name>
<proteinExistence type="predicted"/>
<dbReference type="RefSeq" id="WP_050353298.1">
    <property type="nucleotide sequence ID" value="NZ_BOSN01000009.1"/>
</dbReference>
<dbReference type="EMBL" id="LGTO01000007">
    <property type="protein sequence ID" value="KNE20714.1"/>
    <property type="molecule type" value="Genomic_DNA"/>
</dbReference>
<gene>
    <name evidence="1" type="ORF">AFK71_20510</name>
</gene>
<protein>
    <submittedName>
        <fullName evidence="1">Uncharacterized protein</fullName>
    </submittedName>
</protein>
<dbReference type="InterPro" id="IPR009881">
    <property type="entry name" value="DUF1433"/>
</dbReference>
<keyword evidence="2" id="KW-1185">Reference proteome</keyword>